<gene>
    <name evidence="2" type="ORF">AMD02_14945</name>
</gene>
<accession>A0A0M0KMJ6</accession>
<proteinExistence type="predicted"/>
<evidence type="ECO:0000313" key="2">
    <source>
        <dbReference type="EMBL" id="KOO40000.1"/>
    </source>
</evidence>
<sequence length="244" mass="27571">MRVIVLGASGATGKQVVRQLMKRQINTRILIRESAVLPKDIQENPLVEIAKGNINELTNDEMNNLLRDSNAVISCLGHNMTLKGLFGQPRYLVFDAVKRISETVKNKPDSKVKLILMSTTGYTNTLSGETSSMGEKIILSLVNLCLPPHRDNVKAANYLITEVGTKYETVEWVIVRPDTLVNHDDESSYEVYKSPIRSPIFNAGKTSRINVSHFMAELVKEDELWKEWQYKTPVIYNKGYSENL</sequence>
<evidence type="ECO:0000259" key="1">
    <source>
        <dbReference type="Pfam" id="PF13460"/>
    </source>
</evidence>
<name>A0A0M0KMJ6_ALKHA</name>
<protein>
    <recommendedName>
        <fullName evidence="1">NAD(P)-binding domain-containing protein</fullName>
    </recommendedName>
</protein>
<dbReference type="InterPro" id="IPR016040">
    <property type="entry name" value="NAD(P)-bd_dom"/>
</dbReference>
<dbReference type="InterPro" id="IPR036291">
    <property type="entry name" value="NAD(P)-bd_dom_sf"/>
</dbReference>
<reference evidence="2" key="1">
    <citation type="submission" date="2015-08" db="EMBL/GenBank/DDBJ databases">
        <title>Complete DNA Sequence of Pseudomonas syringae pv. actinidiae, the Causal Agent of Kiwifruit Canker Disease.</title>
        <authorList>
            <person name="Rikkerink E.H.A."/>
            <person name="Fineran P.C."/>
        </authorList>
    </citation>
    <scope>NUCLEOTIDE SEQUENCE</scope>
    <source>
        <strain evidence="2">DSM 13666</strain>
    </source>
</reference>
<dbReference type="Pfam" id="PF13460">
    <property type="entry name" value="NAD_binding_10"/>
    <property type="match status" value="1"/>
</dbReference>
<organism evidence="2">
    <name type="scientific">Halalkalibacterium halodurans</name>
    <name type="common">Bacillus halodurans</name>
    <dbReference type="NCBI Taxonomy" id="86665"/>
    <lineage>
        <taxon>Bacteria</taxon>
        <taxon>Bacillati</taxon>
        <taxon>Bacillota</taxon>
        <taxon>Bacilli</taxon>
        <taxon>Bacillales</taxon>
        <taxon>Bacillaceae</taxon>
        <taxon>Halalkalibacterium (ex Joshi et al. 2022)</taxon>
    </lineage>
</organism>
<dbReference type="PATRIC" id="fig|136160.3.peg.3467"/>
<dbReference type="PANTHER" id="PTHR15020">
    <property type="entry name" value="FLAVIN REDUCTASE-RELATED"/>
    <property type="match status" value="1"/>
</dbReference>
<dbReference type="PANTHER" id="PTHR15020:SF11">
    <property type="entry name" value="OS06G0360300 PROTEIN"/>
    <property type="match status" value="1"/>
</dbReference>
<dbReference type="Gene3D" id="3.40.50.720">
    <property type="entry name" value="NAD(P)-binding Rossmann-like Domain"/>
    <property type="match status" value="1"/>
</dbReference>
<dbReference type="AlphaFoldDB" id="A0A0M0KMJ6"/>
<dbReference type="SUPFAM" id="SSF51735">
    <property type="entry name" value="NAD(P)-binding Rossmann-fold domains"/>
    <property type="match status" value="1"/>
</dbReference>
<dbReference type="GeneID" id="87596575"/>
<comment type="caution">
    <text evidence="2">The sequence shown here is derived from an EMBL/GenBank/DDBJ whole genome shotgun (WGS) entry which is preliminary data.</text>
</comment>
<dbReference type="EMBL" id="LILD01000001">
    <property type="protein sequence ID" value="KOO40000.1"/>
    <property type="molecule type" value="Genomic_DNA"/>
</dbReference>
<dbReference type="RefSeq" id="WP_053431846.1">
    <property type="nucleotide sequence ID" value="NZ_CP040441.1"/>
</dbReference>
<feature type="domain" description="NAD(P)-binding" evidence="1">
    <location>
        <begin position="7"/>
        <end position="221"/>
    </location>
</feature>